<feature type="disulfide bond" evidence="1">
    <location>
        <begin position="72"/>
        <end position="87"/>
    </location>
</feature>
<feature type="signal peptide" evidence="3">
    <location>
        <begin position="1"/>
        <end position="29"/>
    </location>
</feature>
<evidence type="ECO:0000256" key="3">
    <source>
        <dbReference type="SAM" id="SignalP"/>
    </source>
</evidence>
<dbReference type="GO" id="GO:0045121">
    <property type="term" value="C:membrane raft"/>
    <property type="evidence" value="ECO:0007669"/>
    <property type="project" value="TreeGrafter"/>
</dbReference>
<dbReference type="Proteomes" id="UP001346869">
    <property type="component" value="Unassembled WGS sequence"/>
</dbReference>
<feature type="domain" description="TNFR-Cys" evidence="4">
    <location>
        <begin position="115"/>
        <end position="154"/>
    </location>
</feature>
<dbReference type="InterPro" id="IPR001368">
    <property type="entry name" value="TNFR/NGFR_Cys_rich_reg"/>
</dbReference>
<dbReference type="SUPFAM" id="SSF57586">
    <property type="entry name" value="TNF receptor-like"/>
    <property type="match status" value="2"/>
</dbReference>
<feature type="repeat" description="TNFR-Cys" evidence="1">
    <location>
        <begin position="71"/>
        <end position="114"/>
    </location>
</feature>
<keyword evidence="2" id="KW-0472">Membrane</keyword>
<dbReference type="GO" id="GO:0005031">
    <property type="term" value="F:tumor necrosis factor receptor activity"/>
    <property type="evidence" value="ECO:0007669"/>
    <property type="project" value="TreeGrafter"/>
</dbReference>
<sequence>MVAADSSKFPSWVFIAVLVFLLTVDLSSAQGELQQCVDGTYEHEGATCCLCGAGTFVERHCTTSQPRICTNCAERTYSSHPHYQESCEPCTSCSHTNANLEVDEPCTRARDATCRCKKDHFCSIGKETCRICYLCKKCTDGVKVACTATNDTVCNDKIEGGTNTGMIAGIIVPIVLILIGLLVFIWIRKHNRKGNNTPDEERNGGPAGVLEDLSLKEPLLALGPNLPDIANIIGWKTMKDVAIRSCMLETTIENCKLNHVGDVQEQTLQLLQEFVQKEGGQALTTLIQNMKNGGHRKKAEMVIAKLTPPT</sequence>
<dbReference type="InterPro" id="IPR011029">
    <property type="entry name" value="DEATH-like_dom_sf"/>
</dbReference>
<evidence type="ECO:0000313" key="5">
    <source>
        <dbReference type="EMBL" id="KAK5854128.1"/>
    </source>
</evidence>
<feature type="repeat" description="TNFR-Cys" evidence="1">
    <location>
        <begin position="115"/>
        <end position="154"/>
    </location>
</feature>
<keyword evidence="6" id="KW-1185">Reference proteome</keyword>
<feature type="chain" id="PRO_5042898015" description="TNFR-Cys domain-containing protein" evidence="3">
    <location>
        <begin position="30"/>
        <end position="310"/>
    </location>
</feature>
<dbReference type="SUPFAM" id="SSF47986">
    <property type="entry name" value="DEATH domain"/>
    <property type="match status" value="1"/>
</dbReference>
<keyword evidence="2" id="KW-0812">Transmembrane</keyword>
<reference evidence="5 6" key="1">
    <citation type="journal article" date="2023" name="Genes (Basel)">
        <title>Chromosome-Level Genome Assembly and Circadian Gene Repertoire of the Patagonia Blennie Eleginops maclovinus-The Closest Ancestral Proxy of Antarctic Cryonotothenioids.</title>
        <authorList>
            <person name="Cheng C.C."/>
            <person name="Rivera-Colon A.G."/>
            <person name="Minhas B.F."/>
            <person name="Wilson L."/>
            <person name="Rayamajhi N."/>
            <person name="Vargas-Chacoff L."/>
            <person name="Catchen J.M."/>
        </authorList>
    </citation>
    <scope>NUCLEOTIDE SEQUENCE [LARGE SCALE GENOMIC DNA]</scope>
    <source>
        <strain evidence="5">JMC-PN-2008</strain>
    </source>
</reference>
<protein>
    <recommendedName>
        <fullName evidence="4">TNFR-Cys domain-containing protein</fullName>
    </recommendedName>
</protein>
<dbReference type="Gene3D" id="2.10.50.10">
    <property type="entry name" value="Tumor Necrosis Factor Receptor, subunit A, domain 2"/>
    <property type="match status" value="2"/>
</dbReference>
<dbReference type="PANTHER" id="PTHR46874:SF1">
    <property type="entry name" value="TUMOR NECROSIS FACTOR RECEPTOR SUPERFAMILY MEMBER 6"/>
    <property type="match status" value="1"/>
</dbReference>
<dbReference type="EMBL" id="JAUZQC010000019">
    <property type="protein sequence ID" value="KAK5854128.1"/>
    <property type="molecule type" value="Genomic_DNA"/>
</dbReference>
<comment type="caution">
    <text evidence="5">The sequence shown here is derived from an EMBL/GenBank/DDBJ whole genome shotgun (WGS) entry which is preliminary data.</text>
</comment>
<dbReference type="Pfam" id="PF00020">
    <property type="entry name" value="TNFR_c6"/>
    <property type="match status" value="1"/>
</dbReference>
<dbReference type="GO" id="GO:0006924">
    <property type="term" value="P:activation-induced cell death of T cells"/>
    <property type="evidence" value="ECO:0007669"/>
    <property type="project" value="TreeGrafter"/>
</dbReference>
<dbReference type="GO" id="GO:0043066">
    <property type="term" value="P:negative regulation of apoptotic process"/>
    <property type="evidence" value="ECO:0007669"/>
    <property type="project" value="TreeGrafter"/>
</dbReference>
<accession>A0AAN8ABR7</accession>
<feature type="domain" description="TNFR-Cys" evidence="4">
    <location>
        <begin position="71"/>
        <end position="114"/>
    </location>
</feature>
<dbReference type="PANTHER" id="PTHR46874">
    <property type="entry name" value="TUMOR NECROSIS FACTOR RECEPTOR SUPERFAMILY MEMBER 6"/>
    <property type="match status" value="1"/>
</dbReference>
<dbReference type="Gene3D" id="1.10.533.10">
    <property type="entry name" value="Death Domain, Fas"/>
    <property type="match status" value="1"/>
</dbReference>
<evidence type="ECO:0000313" key="6">
    <source>
        <dbReference type="Proteomes" id="UP001346869"/>
    </source>
</evidence>
<dbReference type="GO" id="GO:0097192">
    <property type="term" value="P:extrinsic apoptotic signaling pathway in absence of ligand"/>
    <property type="evidence" value="ECO:0007669"/>
    <property type="project" value="TreeGrafter"/>
</dbReference>
<organism evidence="5 6">
    <name type="scientific">Eleginops maclovinus</name>
    <name type="common">Patagonian blennie</name>
    <name type="synonym">Eleginus maclovinus</name>
    <dbReference type="NCBI Taxonomy" id="56733"/>
    <lineage>
        <taxon>Eukaryota</taxon>
        <taxon>Metazoa</taxon>
        <taxon>Chordata</taxon>
        <taxon>Craniata</taxon>
        <taxon>Vertebrata</taxon>
        <taxon>Euteleostomi</taxon>
        <taxon>Actinopterygii</taxon>
        <taxon>Neopterygii</taxon>
        <taxon>Teleostei</taxon>
        <taxon>Neoteleostei</taxon>
        <taxon>Acanthomorphata</taxon>
        <taxon>Eupercaria</taxon>
        <taxon>Perciformes</taxon>
        <taxon>Notothenioidei</taxon>
        <taxon>Eleginopidae</taxon>
        <taxon>Eleginops</taxon>
    </lineage>
</organism>
<keyword evidence="2" id="KW-1133">Transmembrane helix</keyword>
<keyword evidence="3" id="KW-0732">Signal</keyword>
<keyword evidence="1" id="KW-1015">Disulfide bond</keyword>
<reference evidence="5 6" key="2">
    <citation type="journal article" date="2023" name="Mol. Biol. Evol.">
        <title>Genomics of Secondarily Temperate Adaptation in the Only Non-Antarctic Icefish.</title>
        <authorList>
            <person name="Rivera-Colon A.G."/>
            <person name="Rayamajhi N."/>
            <person name="Minhas B.F."/>
            <person name="Madrigal G."/>
            <person name="Bilyk K.T."/>
            <person name="Yoon V."/>
            <person name="Hune M."/>
            <person name="Gregory S."/>
            <person name="Cheng C.H.C."/>
            <person name="Catchen J.M."/>
        </authorList>
    </citation>
    <scope>NUCLEOTIDE SEQUENCE [LARGE SCALE GENOMIC DNA]</scope>
    <source>
        <strain evidence="5">JMC-PN-2008</strain>
    </source>
</reference>
<proteinExistence type="predicted"/>
<feature type="transmembrane region" description="Helical" evidence="2">
    <location>
        <begin position="166"/>
        <end position="187"/>
    </location>
</feature>
<gene>
    <name evidence="5" type="ORF">PBY51_015224</name>
</gene>
<dbReference type="AlphaFoldDB" id="A0AAN8ABR7"/>
<comment type="caution">
    <text evidence="1">Lacks conserved residue(s) required for the propagation of feature annotation.</text>
</comment>
<dbReference type="GO" id="GO:0097527">
    <property type="term" value="P:necroptotic signaling pathway"/>
    <property type="evidence" value="ECO:0007669"/>
    <property type="project" value="TreeGrafter"/>
</dbReference>
<dbReference type="GO" id="GO:0097049">
    <property type="term" value="P:motor neuron apoptotic process"/>
    <property type="evidence" value="ECO:0007669"/>
    <property type="project" value="TreeGrafter"/>
</dbReference>
<name>A0AAN8ABR7_ELEMC</name>
<evidence type="ECO:0000256" key="1">
    <source>
        <dbReference type="PROSITE-ProRule" id="PRU00206"/>
    </source>
</evidence>
<evidence type="ECO:0000259" key="4">
    <source>
        <dbReference type="PROSITE" id="PS50050"/>
    </source>
</evidence>
<dbReference type="GO" id="GO:0031265">
    <property type="term" value="C:CD95 death-inducing signaling complex"/>
    <property type="evidence" value="ECO:0007669"/>
    <property type="project" value="TreeGrafter"/>
</dbReference>
<dbReference type="SMART" id="SM00208">
    <property type="entry name" value="TNFR"/>
    <property type="match status" value="3"/>
</dbReference>
<dbReference type="PROSITE" id="PS50050">
    <property type="entry name" value="TNFR_NGFR_2"/>
    <property type="match status" value="2"/>
</dbReference>
<dbReference type="GO" id="GO:0032872">
    <property type="term" value="P:regulation of stress-activated MAPK cascade"/>
    <property type="evidence" value="ECO:0007669"/>
    <property type="project" value="TreeGrafter"/>
</dbReference>
<dbReference type="GO" id="GO:0009897">
    <property type="term" value="C:external side of plasma membrane"/>
    <property type="evidence" value="ECO:0007669"/>
    <property type="project" value="TreeGrafter"/>
</dbReference>
<evidence type="ECO:0000256" key="2">
    <source>
        <dbReference type="SAM" id="Phobius"/>
    </source>
</evidence>